<dbReference type="PANTHER" id="PTHR40660:SF1">
    <property type="entry name" value="5'-PHOSPHATE OXIDASE PUTATIVE DOMAIN-CONTAINING PROTEIN-RELATED"/>
    <property type="match status" value="1"/>
</dbReference>
<comment type="caution">
    <text evidence="2">The sequence shown here is derived from an EMBL/GenBank/DDBJ whole genome shotgun (WGS) entry which is preliminary data.</text>
</comment>
<dbReference type="Pfam" id="PF01243">
    <property type="entry name" value="PNPOx_N"/>
    <property type="match status" value="1"/>
</dbReference>
<proteinExistence type="predicted"/>
<reference evidence="2" key="1">
    <citation type="submission" date="2019-09" db="EMBL/GenBank/DDBJ databases">
        <title>Characterisation of the sponge microbiome using genome-centric metagenomics.</title>
        <authorList>
            <person name="Engelberts J.P."/>
            <person name="Robbins S.J."/>
            <person name="De Goeij J.M."/>
            <person name="Aranda M."/>
            <person name="Bell S.C."/>
            <person name="Webster N.S."/>
        </authorList>
    </citation>
    <scope>NUCLEOTIDE SEQUENCE</scope>
    <source>
        <strain evidence="2">SB0664_bin_43</strain>
    </source>
</reference>
<protein>
    <submittedName>
        <fullName evidence="2">Pyridoxamine 5'-phosphate oxidase family protein</fullName>
    </submittedName>
</protein>
<evidence type="ECO:0000313" key="2">
    <source>
        <dbReference type="EMBL" id="MXY32870.1"/>
    </source>
</evidence>
<dbReference type="Gene3D" id="2.30.110.10">
    <property type="entry name" value="Electron Transport, Fmn-binding Protein, Chain A"/>
    <property type="match status" value="1"/>
</dbReference>
<feature type="domain" description="Pyridoxamine 5'-phosphate oxidase N-terminal" evidence="1">
    <location>
        <begin position="2"/>
        <end position="100"/>
    </location>
</feature>
<dbReference type="InterPro" id="IPR011576">
    <property type="entry name" value="Pyridox_Oxase_N"/>
</dbReference>
<sequence length="151" mass="16478">MLDAEAQRIIREFPLGVVATVTPDGEPAASPKGTFLALGGDAIAYGDIRSPGTRRNLSRAPAAEVVFVDPFRRKGVRVFGRATIIGRGDPSFAGLYPMWEEAWSELASRISHLVRIGAERVLHLATPPYDDGATEDEMIALYKSRFAELYS</sequence>
<name>A0A6B0XZJ6_9RHOB</name>
<dbReference type="PANTHER" id="PTHR40660">
    <property type="entry name" value="5'-PHOSPHATE OXIDASE PUTATIVE DOMAIN-CONTAINING PROTEIN-RELATED"/>
    <property type="match status" value="1"/>
</dbReference>
<dbReference type="EMBL" id="VXRY01000081">
    <property type="protein sequence ID" value="MXY32870.1"/>
    <property type="molecule type" value="Genomic_DNA"/>
</dbReference>
<dbReference type="InterPro" id="IPR012349">
    <property type="entry name" value="Split_barrel_FMN-bd"/>
</dbReference>
<gene>
    <name evidence="2" type="ORF">F4Y60_02025</name>
</gene>
<accession>A0A6B0XZJ6</accession>
<dbReference type="AlphaFoldDB" id="A0A6B0XZJ6"/>
<organism evidence="2">
    <name type="scientific">Boseongicola sp. SB0664_bin_43</name>
    <dbReference type="NCBI Taxonomy" id="2604844"/>
    <lineage>
        <taxon>Bacteria</taxon>
        <taxon>Pseudomonadati</taxon>
        <taxon>Pseudomonadota</taxon>
        <taxon>Alphaproteobacteria</taxon>
        <taxon>Rhodobacterales</taxon>
        <taxon>Paracoccaceae</taxon>
        <taxon>Boseongicola</taxon>
    </lineage>
</organism>
<evidence type="ECO:0000259" key="1">
    <source>
        <dbReference type="Pfam" id="PF01243"/>
    </source>
</evidence>
<dbReference type="SUPFAM" id="SSF50475">
    <property type="entry name" value="FMN-binding split barrel"/>
    <property type="match status" value="1"/>
</dbReference>